<evidence type="ECO:0000259" key="3">
    <source>
        <dbReference type="PROSITE" id="PS51746"/>
    </source>
</evidence>
<dbReference type="Proteomes" id="UP001204953">
    <property type="component" value="Unassembled WGS sequence"/>
</dbReference>
<evidence type="ECO:0000313" key="4">
    <source>
        <dbReference type="EMBL" id="MCP2731379.1"/>
    </source>
</evidence>
<comment type="caution">
    <text evidence="4">The sequence shown here is derived from an EMBL/GenBank/DDBJ whole genome shotgun (WGS) entry which is preliminary data.</text>
</comment>
<keyword evidence="2" id="KW-1133">Transmembrane helix</keyword>
<dbReference type="SMART" id="SM00331">
    <property type="entry name" value="PP2C_SIG"/>
    <property type="match status" value="1"/>
</dbReference>
<evidence type="ECO:0000256" key="2">
    <source>
        <dbReference type="SAM" id="Phobius"/>
    </source>
</evidence>
<feature type="region of interest" description="Disordered" evidence="1">
    <location>
        <begin position="609"/>
        <end position="643"/>
    </location>
</feature>
<proteinExistence type="predicted"/>
<evidence type="ECO:0000313" key="5">
    <source>
        <dbReference type="Proteomes" id="UP001204953"/>
    </source>
</evidence>
<dbReference type="PROSITE" id="PS51746">
    <property type="entry name" value="PPM_2"/>
    <property type="match status" value="1"/>
</dbReference>
<feature type="transmembrane region" description="Helical" evidence="2">
    <location>
        <begin position="570"/>
        <end position="593"/>
    </location>
</feature>
<keyword evidence="2" id="KW-0812">Transmembrane</keyword>
<feature type="compositionally biased region" description="Polar residues" evidence="1">
    <location>
        <begin position="622"/>
        <end position="643"/>
    </location>
</feature>
<dbReference type="EMBL" id="JAMZMM010000321">
    <property type="protein sequence ID" value="MCP2731379.1"/>
    <property type="molecule type" value="Genomic_DNA"/>
</dbReference>
<dbReference type="CDD" id="cd00143">
    <property type="entry name" value="PP2Cc"/>
    <property type="match status" value="1"/>
</dbReference>
<keyword evidence="5" id="KW-1185">Reference proteome</keyword>
<gene>
    <name evidence="4" type="ORF">NJ959_23415</name>
</gene>
<protein>
    <submittedName>
        <fullName evidence="4">Protein phosphatase 2C domain-containing protein</fullName>
    </submittedName>
</protein>
<dbReference type="SMART" id="SM00332">
    <property type="entry name" value="PP2Cc"/>
    <property type="match status" value="1"/>
</dbReference>
<evidence type="ECO:0000256" key="1">
    <source>
        <dbReference type="SAM" id="MobiDB-lite"/>
    </source>
</evidence>
<dbReference type="SUPFAM" id="SSF81606">
    <property type="entry name" value="PP2C-like"/>
    <property type="match status" value="1"/>
</dbReference>
<dbReference type="RefSeq" id="WP_254014119.1">
    <property type="nucleotide sequence ID" value="NZ_JAMZMM010000321.1"/>
</dbReference>
<sequence>MANSAGTLQCPNHSCQEPNHQSDKFCYRCGTPLIKRYLWAMGSGIDPYKLGDAIADRYLLVGERILLDTTPAVSPDTPEEVPPEFLPYLKLSPHRLHIPQVYGRLKVTEKRRNSEIWLLEDVPIRGSEAGEDEGKLFSELTSIWQNTSAVRQLNWLWQWANLWQPLLDQGVASSLMETSFLRVEGSLLRLLELKIDRKTPPTLQQLGQLWLTLIDGTSPEIKRYFQEICTQLTQKQITTSDQLVTILDRGLSDCARSQKRTYKIVTATDSGPSRDHNEDACYPPSGELIISETDTNTLAIVCDGIGGHPGGEIASPLAINTLYQRLETLSESLEKWHPESINIELEEATCAANDAISDQNDRENRSDRQRMGTTLVMAKTFSHEMYITHVGDSRVYWVTKQGCHQVTQDDDLASREVRLGYSLYRNALQHRASGSLVQALGISSSATLHPTVQRFVIDESCIFLLCSDGLSDYDRVDQYWQKEIIPILEGGTDLPTAAARLIDIANTQNGHDNATVALVYCEVTPYPESGQTELSPPQLELIPPILANPAKTAISKMPQIATERNNNRPWWLLFVMVLFFGLGGVIAAIRFGGIDLVARLIGRGDLASINTSPDNVSDPEITRSQPESIPETSPSAPEITPTSVSGLDVPKLIELKELIKSHSKDISLVKEPGKLLKVGLVPRGSILQVIGSKKHQEQEWALLRVCSIGNENVEVERPIPREKLVKKGDVGWVKAADVLVEPNFQSTTEQISECSGK</sequence>
<dbReference type="InterPro" id="IPR036457">
    <property type="entry name" value="PPM-type-like_dom_sf"/>
</dbReference>
<dbReference type="AlphaFoldDB" id="A0AAE3GVX1"/>
<reference evidence="4" key="1">
    <citation type="submission" date="2022-06" db="EMBL/GenBank/DDBJ databases">
        <title>New cyanobacteria of genus Symplocastrum in benthos of Lake Baikal.</title>
        <authorList>
            <person name="Sorokovikova E."/>
            <person name="Tikhonova I."/>
            <person name="Krasnopeev A."/>
            <person name="Evseev P."/>
            <person name="Gladkikh A."/>
            <person name="Belykh O."/>
        </authorList>
    </citation>
    <scope>NUCLEOTIDE SEQUENCE</scope>
    <source>
        <strain evidence="4">BBK-W-15</strain>
    </source>
</reference>
<keyword evidence="2" id="KW-0472">Membrane</keyword>
<dbReference type="Gene3D" id="3.60.40.10">
    <property type="entry name" value="PPM-type phosphatase domain"/>
    <property type="match status" value="1"/>
</dbReference>
<name>A0AAE3GVX1_9CYAN</name>
<organism evidence="4 5">
    <name type="scientific">Limnofasciculus baicalensis BBK-W-15</name>
    <dbReference type="NCBI Taxonomy" id="2699891"/>
    <lineage>
        <taxon>Bacteria</taxon>
        <taxon>Bacillati</taxon>
        <taxon>Cyanobacteriota</taxon>
        <taxon>Cyanophyceae</taxon>
        <taxon>Coleofasciculales</taxon>
        <taxon>Coleofasciculaceae</taxon>
        <taxon>Limnofasciculus</taxon>
        <taxon>Limnofasciculus baicalensis</taxon>
    </lineage>
</organism>
<dbReference type="InterPro" id="IPR001932">
    <property type="entry name" value="PPM-type_phosphatase-like_dom"/>
</dbReference>
<feature type="domain" description="PPM-type phosphatase" evidence="3">
    <location>
        <begin position="263"/>
        <end position="521"/>
    </location>
</feature>
<dbReference type="Pfam" id="PF13672">
    <property type="entry name" value="PP2C_2"/>
    <property type="match status" value="1"/>
</dbReference>
<accession>A0AAE3GVX1</accession>